<dbReference type="AlphaFoldDB" id="A0A1S2FZB9"/>
<dbReference type="GO" id="GO:0009313">
    <property type="term" value="P:oligosaccharide catabolic process"/>
    <property type="evidence" value="ECO:0007669"/>
    <property type="project" value="TreeGrafter"/>
</dbReference>
<evidence type="ECO:0000313" key="5">
    <source>
        <dbReference type="EMBL" id="OIG73318.1"/>
    </source>
</evidence>
<dbReference type="GO" id="GO:0016020">
    <property type="term" value="C:membrane"/>
    <property type="evidence" value="ECO:0007669"/>
    <property type="project" value="TreeGrafter"/>
</dbReference>
<sequence length="592" mass="64727">MAELPSAEAFVGSDVTESGFKTAQTQLIEFLGELDGRVSAIGGGRYGVDTYATADIIKSSLPAGTIIEVGNDPDPLKNGSYIWDGVTLTKSQYDPKTQAINAAKDYVDQKAKFESGLDIVIQKDVNGKTVFVVKKNGKFYIVGLSNDVASAINLLNSLISTSNKSNLIEALDINGRPLFSQNKFGDLILPSIGNLTVALKALKNDILSQNALNLPAAHLSGKYADSILTETMQNFEHTDYLLKASDVNALNIFPHPVTLLRIPAITRIGKSKYLLFFEARENSSDFGMNSQGVATVDINETTGVATISNVQCLHAAFTDSENKLRTFMNACAVKLDSGRIICLYVRRYGTTEHQLYKRYSDDDGLTWSDYEDITSVKGSTGWNLLCPCSQGLVKRYGQHKGRIVFPLWTSGTGYATISFRSGYIYSDDEGSTWHLGEFADFATANEVQCAEDLNGDMLFSIRLENANPPKVLARHSDLTKKYSMVQTNKPLTSAIIMSGLIQGENKYDKTANKFQLTACRTMGRADLLIHTSYDGGENWITHLLPSTAGTGVAYSCIENISASKKFLLWESDGTVNFKYSVVALSNLINEVS</sequence>
<comment type="catalytic activity">
    <reaction evidence="1">
        <text>Hydrolysis of alpha-(2-&gt;3)-, alpha-(2-&gt;6)-, alpha-(2-&gt;8)- glycosidic linkages of terminal sialic acid residues in oligosaccharides, glycoproteins, glycolipids, colominic acid and synthetic substrates.</text>
        <dbReference type="EC" id="3.2.1.18"/>
    </reaction>
</comment>
<comment type="similarity">
    <text evidence="2">Belongs to the glycosyl hydrolase 33 family.</text>
</comment>
<dbReference type="PANTHER" id="PTHR10628:SF30">
    <property type="entry name" value="EXO-ALPHA-SIALIDASE"/>
    <property type="match status" value="1"/>
</dbReference>
<dbReference type="InterPro" id="IPR026856">
    <property type="entry name" value="Sialidase_fam"/>
</dbReference>
<feature type="domain" description="Sialidase" evidence="4">
    <location>
        <begin position="320"/>
        <end position="555"/>
    </location>
</feature>
<dbReference type="InterPro" id="IPR036278">
    <property type="entry name" value="Sialidase_sf"/>
</dbReference>
<dbReference type="GO" id="GO:0005737">
    <property type="term" value="C:cytoplasm"/>
    <property type="evidence" value="ECO:0007669"/>
    <property type="project" value="TreeGrafter"/>
</dbReference>
<comment type="caution">
    <text evidence="5">The sequence shown here is derived from an EMBL/GenBank/DDBJ whole genome shotgun (WGS) entry which is preliminary data.</text>
</comment>
<gene>
    <name evidence="5" type="ORF">A7M90_16625</name>
</gene>
<dbReference type="Proteomes" id="UP000179937">
    <property type="component" value="Unassembled WGS sequence"/>
</dbReference>
<dbReference type="InterPro" id="IPR011040">
    <property type="entry name" value="Sialidase"/>
</dbReference>
<dbReference type="EMBL" id="LYKI01000013">
    <property type="protein sequence ID" value="OIG73318.1"/>
    <property type="molecule type" value="Genomic_DNA"/>
</dbReference>
<dbReference type="SUPFAM" id="SSF50939">
    <property type="entry name" value="Sialidases"/>
    <property type="match status" value="1"/>
</dbReference>
<protein>
    <recommendedName>
        <fullName evidence="3">exo-alpha-sialidase</fullName>
        <ecNumber evidence="3">3.2.1.18</ecNumber>
    </recommendedName>
</protein>
<dbReference type="CDD" id="cd15482">
    <property type="entry name" value="Sialidase_non-viral"/>
    <property type="match status" value="1"/>
</dbReference>
<dbReference type="PANTHER" id="PTHR10628">
    <property type="entry name" value="SIALIDASE"/>
    <property type="match status" value="1"/>
</dbReference>
<dbReference type="EC" id="3.2.1.18" evidence="3"/>
<reference evidence="5 6" key="1">
    <citation type="submission" date="2016-05" db="EMBL/GenBank/DDBJ databases">
        <title>The evolution of Acinetobacter baumannii in vivo.</title>
        <authorList>
            <person name="Hua X."/>
            <person name="Yu Y."/>
        </authorList>
    </citation>
    <scope>NUCLEOTIDE SEQUENCE [LARGE SCALE GENOMIC DNA]</scope>
    <source>
        <strain evidence="5 6">XH647</strain>
    </source>
</reference>
<evidence type="ECO:0000256" key="1">
    <source>
        <dbReference type="ARBA" id="ARBA00000427"/>
    </source>
</evidence>
<accession>A0A1S2FZB9</accession>
<evidence type="ECO:0000256" key="3">
    <source>
        <dbReference type="ARBA" id="ARBA00012733"/>
    </source>
</evidence>
<evidence type="ECO:0000259" key="4">
    <source>
        <dbReference type="Pfam" id="PF13088"/>
    </source>
</evidence>
<organism evidence="5 6">
    <name type="scientific">Acinetobacter baumannii</name>
    <dbReference type="NCBI Taxonomy" id="470"/>
    <lineage>
        <taxon>Bacteria</taxon>
        <taxon>Pseudomonadati</taxon>
        <taxon>Pseudomonadota</taxon>
        <taxon>Gammaproteobacteria</taxon>
        <taxon>Moraxellales</taxon>
        <taxon>Moraxellaceae</taxon>
        <taxon>Acinetobacter</taxon>
        <taxon>Acinetobacter calcoaceticus/baumannii complex</taxon>
    </lineage>
</organism>
<dbReference type="GO" id="GO:0004308">
    <property type="term" value="F:exo-alpha-sialidase activity"/>
    <property type="evidence" value="ECO:0007669"/>
    <property type="project" value="UniProtKB-EC"/>
</dbReference>
<dbReference type="GO" id="GO:0006689">
    <property type="term" value="P:ganglioside catabolic process"/>
    <property type="evidence" value="ECO:0007669"/>
    <property type="project" value="TreeGrafter"/>
</dbReference>
<evidence type="ECO:0000256" key="2">
    <source>
        <dbReference type="ARBA" id="ARBA00009348"/>
    </source>
</evidence>
<evidence type="ECO:0000313" key="6">
    <source>
        <dbReference type="Proteomes" id="UP000179937"/>
    </source>
</evidence>
<proteinExistence type="inferred from homology"/>
<dbReference type="Pfam" id="PF13088">
    <property type="entry name" value="BNR_2"/>
    <property type="match status" value="1"/>
</dbReference>
<dbReference type="RefSeq" id="WP_071211455.1">
    <property type="nucleotide sequence ID" value="NZ_CP077835.1"/>
</dbReference>
<dbReference type="Gene3D" id="2.120.10.10">
    <property type="match status" value="1"/>
</dbReference>
<name>A0A1S2FZB9_ACIBA</name>